<evidence type="ECO:0000313" key="11">
    <source>
        <dbReference type="Proteomes" id="UP000504632"/>
    </source>
</evidence>
<dbReference type="OrthoDB" id="9936891at2759"/>
<dbReference type="InterPro" id="IPR029034">
    <property type="entry name" value="Cystine-knot_cytokine"/>
</dbReference>
<evidence type="ECO:0000256" key="5">
    <source>
        <dbReference type="ARBA" id="ARBA00023030"/>
    </source>
</evidence>
<dbReference type="GO" id="GO:0048731">
    <property type="term" value="P:system development"/>
    <property type="evidence" value="ECO:0007669"/>
    <property type="project" value="UniProtKB-ARBA"/>
</dbReference>
<feature type="compositionally biased region" description="Low complexity" evidence="8">
    <location>
        <begin position="38"/>
        <end position="92"/>
    </location>
</feature>
<evidence type="ECO:0000256" key="2">
    <source>
        <dbReference type="ARBA" id="ARBA00009832"/>
    </source>
</evidence>
<comment type="subcellular location">
    <subcellularLocation>
        <location evidence="1">Secreted</location>
    </subcellularLocation>
</comment>
<comment type="similarity">
    <text evidence="2">Belongs to the TGF-beta family. GDNF subfamily.</text>
</comment>
<sequence>MRGWKCSAISLTLCAAALSLFSSRTSVPTGTRHLHTTPLLSSSSSSPSSSSSSSSASSFSSSLSLSSSSSPTSSSSSSSSSSAAGAGAGEASSRPRSVGGFDSVLSEFLDMFQSFTESDLKQLIGTLADRKTRRASIQSKRTKRAKKPSNKCSLKDITLTVTDLGLGYISNETINFRYCSGNCMDQRRNYDLTLKFLKSQNVLKRQKKEKVQHLPCCRPVAYEKDISFLDNSYMYHTIKEVSARRCGCF</sequence>
<dbReference type="AlphaFoldDB" id="A0A6J2W770"/>
<dbReference type="CDD" id="cd19383">
    <property type="entry name" value="TGF_beta_Neurturin"/>
    <property type="match status" value="1"/>
</dbReference>
<dbReference type="GO" id="GO:0030971">
    <property type="term" value="F:receptor tyrosine kinase binding"/>
    <property type="evidence" value="ECO:0007669"/>
    <property type="project" value="InterPro"/>
</dbReference>
<proteinExistence type="inferred from homology"/>
<dbReference type="InParanoid" id="A0A6J2W770"/>
<name>A0A6J2W770_CHACN</name>
<keyword evidence="6" id="KW-1015">Disulfide bond</keyword>
<dbReference type="Pfam" id="PF00019">
    <property type="entry name" value="TGF_beta"/>
    <property type="match status" value="1"/>
</dbReference>
<feature type="domain" description="TGF-beta family profile" evidence="10">
    <location>
        <begin position="141"/>
        <end position="249"/>
    </location>
</feature>
<keyword evidence="5 7" id="KW-0339">Growth factor</keyword>
<dbReference type="PANTHER" id="PTHR12173:SF3">
    <property type="entry name" value="NEURTURIN"/>
    <property type="match status" value="1"/>
</dbReference>
<dbReference type="GeneID" id="115820546"/>
<dbReference type="Proteomes" id="UP000504632">
    <property type="component" value="Chromosome 9"/>
</dbReference>
<dbReference type="GO" id="GO:0008083">
    <property type="term" value="F:growth factor activity"/>
    <property type="evidence" value="ECO:0007669"/>
    <property type="project" value="UniProtKB-KW"/>
</dbReference>
<evidence type="ECO:0000256" key="4">
    <source>
        <dbReference type="ARBA" id="ARBA00022729"/>
    </source>
</evidence>
<keyword evidence="11" id="KW-1185">Reference proteome</keyword>
<evidence type="ECO:0000256" key="8">
    <source>
        <dbReference type="SAM" id="MobiDB-lite"/>
    </source>
</evidence>
<dbReference type="PANTHER" id="PTHR12173">
    <property type="entry name" value="GDNF SUBFAMILY OF TGF-BETA FAMILY"/>
    <property type="match status" value="1"/>
</dbReference>
<keyword evidence="3" id="KW-0964">Secreted</keyword>
<protein>
    <submittedName>
        <fullName evidence="12">Glial cell line-derived neurotrophic factor</fullName>
    </submittedName>
</protein>
<dbReference type="InterPro" id="IPR043401">
    <property type="entry name" value="GDNF_fam"/>
</dbReference>
<dbReference type="PROSITE" id="PS51362">
    <property type="entry name" value="TGF_BETA_2"/>
    <property type="match status" value="1"/>
</dbReference>
<accession>A0A6J2W770</accession>
<keyword evidence="4 9" id="KW-0732">Signal</keyword>
<evidence type="ECO:0000256" key="9">
    <source>
        <dbReference type="SAM" id="SignalP"/>
    </source>
</evidence>
<evidence type="ECO:0000256" key="6">
    <source>
        <dbReference type="ARBA" id="ARBA00023157"/>
    </source>
</evidence>
<reference evidence="12" key="1">
    <citation type="submission" date="2025-08" db="UniProtKB">
        <authorList>
            <consortium name="RefSeq"/>
        </authorList>
    </citation>
    <scope>IDENTIFICATION</scope>
</reference>
<dbReference type="FunCoup" id="A0A6J2W770">
    <property type="interactions" value="307"/>
</dbReference>
<feature type="region of interest" description="Disordered" evidence="8">
    <location>
        <begin position="26"/>
        <end position="97"/>
    </location>
</feature>
<dbReference type="GO" id="GO:0030116">
    <property type="term" value="F:glial cell-derived neurotrophic factor receptor binding"/>
    <property type="evidence" value="ECO:0007669"/>
    <property type="project" value="InterPro"/>
</dbReference>
<dbReference type="RefSeq" id="XP_030640024.1">
    <property type="nucleotide sequence ID" value="XM_030784164.1"/>
</dbReference>
<dbReference type="CTD" id="4902"/>
<feature type="signal peptide" evidence="9">
    <location>
        <begin position="1"/>
        <end position="19"/>
    </location>
</feature>
<evidence type="ECO:0000259" key="10">
    <source>
        <dbReference type="PROSITE" id="PS51362"/>
    </source>
</evidence>
<dbReference type="Gene3D" id="2.10.90.10">
    <property type="entry name" value="Cystine-knot cytokines"/>
    <property type="match status" value="1"/>
</dbReference>
<dbReference type="SMART" id="SM00204">
    <property type="entry name" value="TGFB"/>
    <property type="match status" value="1"/>
</dbReference>
<evidence type="ECO:0000256" key="1">
    <source>
        <dbReference type="ARBA" id="ARBA00004613"/>
    </source>
</evidence>
<organism evidence="11 12">
    <name type="scientific">Chanos chanos</name>
    <name type="common">Milkfish</name>
    <name type="synonym">Mugil chanos</name>
    <dbReference type="NCBI Taxonomy" id="29144"/>
    <lineage>
        <taxon>Eukaryota</taxon>
        <taxon>Metazoa</taxon>
        <taxon>Chordata</taxon>
        <taxon>Craniata</taxon>
        <taxon>Vertebrata</taxon>
        <taxon>Euteleostomi</taxon>
        <taxon>Actinopterygii</taxon>
        <taxon>Neopterygii</taxon>
        <taxon>Teleostei</taxon>
        <taxon>Ostariophysi</taxon>
        <taxon>Gonorynchiformes</taxon>
        <taxon>Chanidae</taxon>
        <taxon>Chanos</taxon>
    </lineage>
</organism>
<evidence type="ECO:0000256" key="7">
    <source>
        <dbReference type="RuleBase" id="RU000354"/>
    </source>
</evidence>
<feature type="chain" id="PRO_5026787104" evidence="9">
    <location>
        <begin position="20"/>
        <end position="249"/>
    </location>
</feature>
<dbReference type="SUPFAM" id="SSF57501">
    <property type="entry name" value="Cystine-knot cytokines"/>
    <property type="match status" value="1"/>
</dbReference>
<gene>
    <name evidence="12" type="primary">nrtn</name>
</gene>
<dbReference type="InterPro" id="IPR001839">
    <property type="entry name" value="TGF-b_C"/>
</dbReference>
<evidence type="ECO:0000313" key="12">
    <source>
        <dbReference type="RefSeq" id="XP_030640024.1"/>
    </source>
</evidence>
<evidence type="ECO:0000256" key="3">
    <source>
        <dbReference type="ARBA" id="ARBA00022525"/>
    </source>
</evidence>
<dbReference type="GO" id="GO:0005576">
    <property type="term" value="C:extracellular region"/>
    <property type="evidence" value="ECO:0007669"/>
    <property type="project" value="UniProtKB-SubCell"/>
</dbReference>